<dbReference type="InterPro" id="IPR011110">
    <property type="entry name" value="Reg_prop"/>
</dbReference>
<dbReference type="SUPFAM" id="SSF63829">
    <property type="entry name" value="Calcium-dependent phosphotriesterase"/>
    <property type="match status" value="1"/>
</dbReference>
<feature type="domain" description="PorZ N-terminal beta-propeller" evidence="2">
    <location>
        <begin position="45"/>
        <end position="199"/>
    </location>
</feature>
<dbReference type="SUPFAM" id="SSF63825">
    <property type="entry name" value="YWTD domain"/>
    <property type="match status" value="1"/>
</dbReference>
<dbReference type="OrthoDB" id="9807410at2"/>
<dbReference type="Gene3D" id="2.130.10.10">
    <property type="entry name" value="YVTN repeat-like/Quinoprotein amine dehydrogenase"/>
    <property type="match status" value="2"/>
</dbReference>
<gene>
    <name evidence="3" type="ORF">DCC81_04780</name>
</gene>
<evidence type="ECO:0000259" key="2">
    <source>
        <dbReference type="Pfam" id="PF21544"/>
    </source>
</evidence>
<accession>A0A2T7BM91</accession>
<proteinExistence type="predicted"/>
<feature type="signal peptide" evidence="1">
    <location>
        <begin position="1"/>
        <end position="18"/>
    </location>
</feature>
<dbReference type="InterPro" id="IPR048954">
    <property type="entry name" value="PorZ_N"/>
</dbReference>
<keyword evidence="4" id="KW-1185">Reference proteome</keyword>
<sequence>MHRLLVFLSLFLYLRSAAQPVPIGHWRSHLPAAPARSVALLDGQLYCATPYTVFSVSPDEHAFTTYSKVNGLHDAGIACMGAGAGVLVIAYHNSNLDLLKDGAFINLPDILQKNIAGDKSVRNVSFYNETALLASGIGIIVVNTDRAEVADTYVLGDAGEYLGVNACAISNGYLYAATDRGMKRAPLQGANLADYHNWTSVNNGLQAAPIAELQLLGNTLIARQGNMLYQWNNGQWLPWYQDATHHITRIRAAGQQLLVCEQPARISFLQNDGSLQAAISNGFTAPNDVTTQDGELWIADSTGLVNYTAGTAQSTTPNAPQGIATGDMIFNNNDLWAMAGHNSSGFYGFANETWTTYRKGLDTLPNLVSTAVLHDTLYAGSLGGGLLQMSPDGHFTVYKQHSLLPPTDDATHAYNVSGLCTDAYGNLWMTATGAATDVVVKKASGQWQTFGIPFYHTSVSQILVDDYDQKWIVSPAQEGLFVLNTGTDLENPVDDKWNRYTSGNNNGNLPGNDVRCLAKDKNGWIWIGTGQGIAVLPCAQNATGTGCPAYWPIVQEGSFAGYLFQSEQINAIAVDGANRKWVSSNNGVWLVAENGDSVLQHFDVTNSPLLSDTVYKIAISPITGEICFATANGIISYRGTATATSNVAATSVLAFPNPVPPGYTGTIAVRGLFANATVKITDISGKLVYQAKATGGQVTWSGTDYTGHRPQSGVYLVFASNADGSDKLVSKIVFIH</sequence>
<organism evidence="3 4">
    <name type="scientific">Chitinophaga parva</name>
    <dbReference type="NCBI Taxonomy" id="2169414"/>
    <lineage>
        <taxon>Bacteria</taxon>
        <taxon>Pseudomonadati</taxon>
        <taxon>Bacteroidota</taxon>
        <taxon>Chitinophagia</taxon>
        <taxon>Chitinophagales</taxon>
        <taxon>Chitinophagaceae</taxon>
        <taxon>Chitinophaga</taxon>
    </lineage>
</organism>
<protein>
    <recommendedName>
        <fullName evidence="2">PorZ N-terminal beta-propeller domain-containing protein</fullName>
    </recommendedName>
</protein>
<dbReference type="RefSeq" id="WP_108685442.1">
    <property type="nucleotide sequence ID" value="NZ_QCYK01000001.1"/>
</dbReference>
<evidence type="ECO:0000256" key="1">
    <source>
        <dbReference type="SAM" id="SignalP"/>
    </source>
</evidence>
<name>A0A2T7BM91_9BACT</name>
<comment type="caution">
    <text evidence="3">The sequence shown here is derived from an EMBL/GenBank/DDBJ whole genome shotgun (WGS) entry which is preliminary data.</text>
</comment>
<reference evidence="3 4" key="1">
    <citation type="submission" date="2018-04" db="EMBL/GenBank/DDBJ databases">
        <title>Chitinophaga fuyangensis sp. nov., isolated from soil in a chemical factory.</title>
        <authorList>
            <person name="Chen K."/>
        </authorList>
    </citation>
    <scope>NUCLEOTIDE SEQUENCE [LARGE SCALE GENOMIC DNA]</scope>
    <source>
        <strain evidence="3 4">LY-1</strain>
    </source>
</reference>
<evidence type="ECO:0000313" key="3">
    <source>
        <dbReference type="EMBL" id="PUZ28803.1"/>
    </source>
</evidence>
<evidence type="ECO:0000313" key="4">
    <source>
        <dbReference type="Proteomes" id="UP000244450"/>
    </source>
</evidence>
<dbReference type="EMBL" id="QCYK01000001">
    <property type="protein sequence ID" value="PUZ28803.1"/>
    <property type="molecule type" value="Genomic_DNA"/>
</dbReference>
<dbReference type="Pfam" id="PF21544">
    <property type="entry name" value="PorZ_N_b_propeller"/>
    <property type="match status" value="1"/>
</dbReference>
<feature type="chain" id="PRO_5015401140" description="PorZ N-terminal beta-propeller domain-containing protein" evidence="1">
    <location>
        <begin position="19"/>
        <end position="736"/>
    </location>
</feature>
<dbReference type="AlphaFoldDB" id="A0A2T7BM91"/>
<keyword evidence="1" id="KW-0732">Signal</keyword>
<dbReference type="Proteomes" id="UP000244450">
    <property type="component" value="Unassembled WGS sequence"/>
</dbReference>
<dbReference type="InterPro" id="IPR015943">
    <property type="entry name" value="WD40/YVTN_repeat-like_dom_sf"/>
</dbReference>
<dbReference type="Pfam" id="PF07494">
    <property type="entry name" value="Reg_prop"/>
    <property type="match status" value="1"/>
</dbReference>